<keyword evidence="1" id="KW-0472">Membrane</keyword>
<feature type="transmembrane region" description="Helical" evidence="1">
    <location>
        <begin position="12"/>
        <end position="29"/>
    </location>
</feature>
<proteinExistence type="predicted"/>
<dbReference type="Pfam" id="PF07642">
    <property type="entry name" value="BBP2"/>
    <property type="match status" value="1"/>
</dbReference>
<comment type="caution">
    <text evidence="2">The sequence shown here is derived from an EMBL/GenBank/DDBJ whole genome shotgun (WGS) entry which is preliminary data.</text>
</comment>
<dbReference type="InterPro" id="IPR011486">
    <property type="entry name" value="BBP2"/>
</dbReference>
<evidence type="ECO:0000313" key="2">
    <source>
        <dbReference type="EMBL" id="RZD15633.1"/>
    </source>
</evidence>
<accession>A0A519BEE1</accession>
<dbReference type="EMBL" id="SGBC01000004">
    <property type="protein sequence ID" value="RZD15633.1"/>
    <property type="molecule type" value="Genomic_DNA"/>
</dbReference>
<dbReference type="Proteomes" id="UP000316562">
    <property type="component" value="Unassembled WGS sequence"/>
</dbReference>
<sequence length="440" mass="50276">MKKERLNSLKFLIVLFAVMQIMSVVLFNIPRITYASSYSKKNNFLSQIKLSGVFATSYTYNFADPIAAPEYPHGNYNGNYNDDFKANGFTINELDITLSKNPFSDGRNNFGVGFTATLDTGESIQHPESYMGNLSYYMEPAYKRPLYGFRNLYVSFGIPVGNGLKVDIGMHNSPIGFESHNLSKNWENTYSIIDSVEPGSLTGIALSYPIIPKKLKTFFQVSYVYQSMLPINSYPTYEFYISYKPLKIINFHEGMVYGAENFLIYNNNIIPDNLNKYFYNYMDAEYKTLHCLDFVLDYEMGINGGINKSIVQNNNININNAVSPNTALIPTSNSTYGRSHFSGLAFYIHHYDLSKIGRFSQTVREVRVWDPNGMWESVSIPGEAFNYFDSTLTLGFRPAMNIFKHAQFRVELENQITNHRVFGDGKSVQNTINFMLIRTF</sequence>
<keyword evidence="1" id="KW-0812">Transmembrane</keyword>
<dbReference type="AlphaFoldDB" id="A0A519BEE1"/>
<evidence type="ECO:0008006" key="4">
    <source>
        <dbReference type="Google" id="ProtNLM"/>
    </source>
</evidence>
<protein>
    <recommendedName>
        <fullName evidence="4">Porin</fullName>
    </recommendedName>
</protein>
<name>A0A519BEE1_ACIG2</name>
<keyword evidence="1" id="KW-1133">Transmembrane helix</keyword>
<gene>
    <name evidence="2" type="ORF">EVJ46_08855</name>
</gene>
<evidence type="ECO:0000313" key="3">
    <source>
        <dbReference type="Proteomes" id="UP000316562"/>
    </source>
</evidence>
<organism evidence="2 3">
    <name type="scientific">Acididesulfobacter guangdongensis</name>
    <dbReference type="NCBI Taxonomy" id="2597225"/>
    <lineage>
        <taxon>Bacteria</taxon>
        <taxon>Deltaproteobacteria</taxon>
        <taxon>Candidatus Acidulodesulfobacterales</taxon>
        <taxon>Candidatus Acididesulfobacter</taxon>
    </lineage>
</organism>
<reference evidence="2 3" key="1">
    <citation type="journal article" date="2019" name="ISME J.">
        <title>Insights into ecological role of a new deltaproteobacterial order Candidatus Acidulodesulfobacterales by metagenomics and metatranscriptomics.</title>
        <authorList>
            <person name="Tan S."/>
            <person name="Liu J."/>
            <person name="Fang Y."/>
            <person name="Hedlund B.P."/>
            <person name="Lian Z.H."/>
            <person name="Huang L.Y."/>
            <person name="Li J.T."/>
            <person name="Huang L.N."/>
            <person name="Li W.J."/>
            <person name="Jiang H.C."/>
            <person name="Dong H.L."/>
            <person name="Shu W.S."/>
        </authorList>
    </citation>
    <scope>NUCLEOTIDE SEQUENCE [LARGE SCALE GENOMIC DNA]</scope>
    <source>
        <strain evidence="2">AP2</strain>
    </source>
</reference>
<evidence type="ECO:0000256" key="1">
    <source>
        <dbReference type="SAM" id="Phobius"/>
    </source>
</evidence>